<evidence type="ECO:0000256" key="1">
    <source>
        <dbReference type="SAM" id="Phobius"/>
    </source>
</evidence>
<name>A0A8J2K0K7_9HEXA</name>
<sequence length="127" mass="13368">ADKMQRPWKLMVSCLVVGGATFYFLGPLPIFGLGNTVWLNAICLAVIRTCLAGVNVPATEACLLHTIEAGHQDGLATYAIVSSMISTCFNIGAVIGNFAAGFLVEGIGYAYTSAVYGTLMIVYGIII</sequence>
<feature type="transmembrane region" description="Helical" evidence="1">
    <location>
        <begin position="75"/>
        <end position="100"/>
    </location>
</feature>
<gene>
    <name evidence="2" type="ORF">AFUS01_LOCUS19141</name>
</gene>
<evidence type="ECO:0000313" key="3">
    <source>
        <dbReference type="Proteomes" id="UP000708208"/>
    </source>
</evidence>
<evidence type="ECO:0000313" key="2">
    <source>
        <dbReference type="EMBL" id="CAG7730500.1"/>
    </source>
</evidence>
<keyword evidence="1" id="KW-0812">Transmembrane</keyword>
<comment type="caution">
    <text evidence="2">The sequence shown here is derived from an EMBL/GenBank/DDBJ whole genome shotgun (WGS) entry which is preliminary data.</text>
</comment>
<keyword evidence="1" id="KW-1133">Transmembrane helix</keyword>
<dbReference type="Proteomes" id="UP000708208">
    <property type="component" value="Unassembled WGS sequence"/>
</dbReference>
<dbReference type="AlphaFoldDB" id="A0A8J2K0K7"/>
<proteinExistence type="predicted"/>
<feature type="non-terminal residue" evidence="2">
    <location>
        <position position="127"/>
    </location>
</feature>
<feature type="non-terminal residue" evidence="2">
    <location>
        <position position="1"/>
    </location>
</feature>
<feature type="transmembrane region" description="Helical" evidence="1">
    <location>
        <begin position="12"/>
        <end position="31"/>
    </location>
</feature>
<dbReference type="EMBL" id="CAJVCH010195515">
    <property type="protein sequence ID" value="CAG7730500.1"/>
    <property type="molecule type" value="Genomic_DNA"/>
</dbReference>
<reference evidence="2" key="1">
    <citation type="submission" date="2021-06" db="EMBL/GenBank/DDBJ databases">
        <authorList>
            <person name="Hodson N. C."/>
            <person name="Mongue J. A."/>
            <person name="Jaron S. K."/>
        </authorList>
    </citation>
    <scope>NUCLEOTIDE SEQUENCE</scope>
</reference>
<accession>A0A8J2K0K7</accession>
<protein>
    <submittedName>
        <fullName evidence="2">Uncharacterized protein</fullName>
    </submittedName>
</protein>
<keyword evidence="1" id="KW-0472">Membrane</keyword>
<organism evidence="2 3">
    <name type="scientific">Allacma fusca</name>
    <dbReference type="NCBI Taxonomy" id="39272"/>
    <lineage>
        <taxon>Eukaryota</taxon>
        <taxon>Metazoa</taxon>
        <taxon>Ecdysozoa</taxon>
        <taxon>Arthropoda</taxon>
        <taxon>Hexapoda</taxon>
        <taxon>Collembola</taxon>
        <taxon>Symphypleona</taxon>
        <taxon>Sminthuridae</taxon>
        <taxon>Allacma</taxon>
    </lineage>
</organism>
<keyword evidence="3" id="KW-1185">Reference proteome</keyword>
<feature type="transmembrane region" description="Helical" evidence="1">
    <location>
        <begin position="106"/>
        <end position="126"/>
    </location>
</feature>